<sequence length="595" mass="62156">MLSERHWQRRRSGPPRHIFRSRLFICTLVLVGALLGLLRLMLASASAGTVVAARPAFCAAPVQPVTLVKPTIIGDCTQAGVQRALDQGGHITFDCGAAPMTIALSSPLIASATIDTVLDGGGLVTLDGQGQTRILEKPFTPGSDVDKTKGNDLTIQNMRLVRGRAPAATKTRDANARGGAIWIGASPGTRLHVFNTTFEGNRTTSITDEDNQGGAIFAANIYETVIVGSSFNDNEAGSGGAFGGIATGLLVYNSAFTNNRAADATAGGIVRGHGGALHLDGVSNSFNPDARNTVEVCGSLFDSNTAVRGGGAIKVTISDNLGTRAIYERSTFRNNRLVGVPPTEGHGGAIYHIEDDFAGGTDEDNLLISASTFVDNYAYRQGGGAWILVRGKGLVERSTFVGNRASEANSNRVGQGGGLIISMGVIDVVNATFAQNFATFQGGAIFAGGDSDLGRVVTLRSSLFAHNRLDPTHTNPVTSAYQGYHTNRPLVNGGNNLQYPRTKAPDFDNEVNNLITSPASAILFADPLLEALADNGGPTPTMALAEGSPAIDAGSGCTSTDQRDAPRVGACDIGAYEFGAVVASVQQIYLPHIRR</sequence>
<keyword evidence="6" id="KW-0472">Membrane</keyword>
<keyword evidence="9" id="KW-1185">Reference proteome</keyword>
<dbReference type="PANTHER" id="PTHR11319">
    <property type="entry name" value="G PROTEIN-COUPLED RECEPTOR-RELATED"/>
    <property type="match status" value="1"/>
</dbReference>
<dbReference type="NCBIfam" id="NF041518">
    <property type="entry name" value="choice_anch_Q"/>
    <property type="match status" value="1"/>
</dbReference>
<keyword evidence="5" id="KW-0732">Signal</keyword>
<dbReference type="NCBIfam" id="TIGR01376">
    <property type="entry name" value="POMP_repeat"/>
    <property type="match status" value="1"/>
</dbReference>
<proteinExistence type="predicted"/>
<evidence type="ECO:0000256" key="4">
    <source>
        <dbReference type="ARBA" id="ARBA00022525"/>
    </source>
</evidence>
<dbReference type="InterPro" id="IPR059226">
    <property type="entry name" value="Choice_anch_Q_dom"/>
</dbReference>
<evidence type="ECO:0000256" key="6">
    <source>
        <dbReference type="ARBA" id="ARBA00023136"/>
    </source>
</evidence>
<gene>
    <name evidence="8" type="ORF">EYB53_022425</name>
</gene>
<dbReference type="InterPro" id="IPR003368">
    <property type="entry name" value="POMP_repeat"/>
</dbReference>
<evidence type="ECO:0000313" key="8">
    <source>
        <dbReference type="EMBL" id="MBP1468486.1"/>
    </source>
</evidence>
<dbReference type="EMBL" id="SIJK02000071">
    <property type="protein sequence ID" value="MBP1468486.1"/>
    <property type="molecule type" value="Genomic_DNA"/>
</dbReference>
<comment type="subcellular location">
    <subcellularLocation>
        <location evidence="1">Cell envelope</location>
    </subcellularLocation>
    <subcellularLocation>
        <location evidence="2">Cell outer membrane</location>
    </subcellularLocation>
    <subcellularLocation>
        <location evidence="3">Secreted</location>
    </subcellularLocation>
</comment>
<protein>
    <recommendedName>
        <fullName evidence="10">CSLREA domain-containing protein</fullName>
    </recommendedName>
</protein>
<accession>A0ABS4DGB7</accession>
<evidence type="ECO:0008006" key="10">
    <source>
        <dbReference type="Google" id="ProtNLM"/>
    </source>
</evidence>
<evidence type="ECO:0000256" key="3">
    <source>
        <dbReference type="ARBA" id="ARBA00004613"/>
    </source>
</evidence>
<dbReference type="PANTHER" id="PTHR11319:SF35">
    <property type="entry name" value="OUTER MEMBRANE PROTEIN PMPC-RELATED"/>
    <property type="match status" value="1"/>
</dbReference>
<dbReference type="Pfam" id="PF02415">
    <property type="entry name" value="Chlam_PMP"/>
    <property type="match status" value="1"/>
</dbReference>
<evidence type="ECO:0000313" key="9">
    <source>
        <dbReference type="Proteomes" id="UP001193081"/>
    </source>
</evidence>
<dbReference type="Proteomes" id="UP001193081">
    <property type="component" value="Unassembled WGS sequence"/>
</dbReference>
<organism evidence="8 9">
    <name type="scientific">Candidatus Chloroploca mongolica</name>
    <dbReference type="NCBI Taxonomy" id="2528176"/>
    <lineage>
        <taxon>Bacteria</taxon>
        <taxon>Bacillati</taxon>
        <taxon>Chloroflexota</taxon>
        <taxon>Chloroflexia</taxon>
        <taxon>Chloroflexales</taxon>
        <taxon>Chloroflexineae</taxon>
        <taxon>Oscillochloridaceae</taxon>
        <taxon>Candidatus Chloroploca</taxon>
    </lineage>
</organism>
<reference evidence="8 9" key="1">
    <citation type="submission" date="2021-03" db="EMBL/GenBank/DDBJ databases">
        <authorList>
            <person name="Grouzdev D.S."/>
        </authorList>
    </citation>
    <scope>NUCLEOTIDE SEQUENCE [LARGE SCALE GENOMIC DNA]</scope>
    <source>
        <strain evidence="8 9">M50-1</strain>
    </source>
</reference>
<dbReference type="InterPro" id="IPR011050">
    <property type="entry name" value="Pectin_lyase_fold/virulence"/>
</dbReference>
<evidence type="ECO:0000256" key="7">
    <source>
        <dbReference type="ARBA" id="ARBA00023237"/>
    </source>
</evidence>
<dbReference type="SUPFAM" id="SSF51126">
    <property type="entry name" value="Pectin lyase-like"/>
    <property type="match status" value="2"/>
</dbReference>
<keyword evidence="7" id="KW-0998">Cell outer membrane</keyword>
<evidence type="ECO:0000256" key="1">
    <source>
        <dbReference type="ARBA" id="ARBA00004196"/>
    </source>
</evidence>
<keyword evidence="4" id="KW-0964">Secreted</keyword>
<dbReference type="RefSeq" id="WP_135481297.1">
    <property type="nucleotide sequence ID" value="NZ_SIJK02000071.1"/>
</dbReference>
<name>A0ABS4DGB7_9CHLR</name>
<evidence type="ECO:0000256" key="2">
    <source>
        <dbReference type="ARBA" id="ARBA00004442"/>
    </source>
</evidence>
<comment type="caution">
    <text evidence="8">The sequence shown here is derived from an EMBL/GenBank/DDBJ whole genome shotgun (WGS) entry which is preliminary data.</text>
</comment>
<evidence type="ECO:0000256" key="5">
    <source>
        <dbReference type="ARBA" id="ARBA00022729"/>
    </source>
</evidence>